<evidence type="ECO:0000256" key="1">
    <source>
        <dbReference type="SAM" id="MobiDB-lite"/>
    </source>
</evidence>
<organism evidence="2">
    <name type="scientific">bioreactor metagenome</name>
    <dbReference type="NCBI Taxonomy" id="1076179"/>
    <lineage>
        <taxon>unclassified sequences</taxon>
        <taxon>metagenomes</taxon>
        <taxon>ecological metagenomes</taxon>
    </lineage>
</organism>
<comment type="caution">
    <text evidence="2">The sequence shown here is derived from an EMBL/GenBank/DDBJ whole genome shotgun (WGS) entry which is preliminary data.</text>
</comment>
<gene>
    <name evidence="2" type="ORF">SDC9_155161</name>
</gene>
<feature type="compositionally biased region" description="Polar residues" evidence="1">
    <location>
        <begin position="205"/>
        <end position="214"/>
    </location>
</feature>
<name>A0A645F399_9ZZZZ</name>
<dbReference type="AlphaFoldDB" id="A0A645F399"/>
<feature type="compositionally biased region" description="Low complexity" evidence="1">
    <location>
        <begin position="223"/>
        <end position="233"/>
    </location>
</feature>
<reference evidence="2" key="1">
    <citation type="submission" date="2019-08" db="EMBL/GenBank/DDBJ databases">
        <authorList>
            <person name="Kucharzyk K."/>
            <person name="Murdoch R.W."/>
            <person name="Higgins S."/>
            <person name="Loffler F."/>
        </authorList>
    </citation>
    <scope>NUCLEOTIDE SEQUENCE</scope>
</reference>
<protein>
    <submittedName>
        <fullName evidence="2">Uncharacterized protein</fullName>
    </submittedName>
</protein>
<dbReference type="EMBL" id="VSSQ01053901">
    <property type="protein sequence ID" value="MPN07889.1"/>
    <property type="molecule type" value="Genomic_DNA"/>
</dbReference>
<feature type="region of interest" description="Disordered" evidence="1">
    <location>
        <begin position="205"/>
        <end position="251"/>
    </location>
</feature>
<sequence length="251" mass="26892">MACFSSSTTMEDTLAGASAPITNWAGSSDHSTMSTRSPASSLVTAFTRVPRTPTQVPIGSTRLSWLSTAILARLPGSRAQLLISSRPCSISGTSLRNSSIMNSGAERERMMGAPRSVRSTSMIMARTRSPLRRFSLGIISPRRRRPSTRPDSTMMSPLSMRLTVPVKIFSPRLMKSFSSISRSASRIFCRMTCLAAIAPIRPIGTDSTSSSMYSPTEMPGTRSCASISSSSASGFCRPASSGTTSQRRKVS</sequence>
<accession>A0A645F399</accession>
<proteinExistence type="predicted"/>
<evidence type="ECO:0000313" key="2">
    <source>
        <dbReference type="EMBL" id="MPN07889.1"/>
    </source>
</evidence>